<organism evidence="2 3">
    <name type="scientific">Promicromonospora alba</name>
    <dbReference type="NCBI Taxonomy" id="1616110"/>
    <lineage>
        <taxon>Bacteria</taxon>
        <taxon>Bacillati</taxon>
        <taxon>Actinomycetota</taxon>
        <taxon>Actinomycetes</taxon>
        <taxon>Micrococcales</taxon>
        <taxon>Promicromonosporaceae</taxon>
        <taxon>Promicromonospora</taxon>
    </lineage>
</organism>
<feature type="transmembrane region" description="Helical" evidence="1">
    <location>
        <begin position="75"/>
        <end position="95"/>
    </location>
</feature>
<gene>
    <name evidence="2" type="ORF">ACFO6V_18030</name>
</gene>
<name>A0ABV9HIQ0_9MICO</name>
<feature type="transmembrane region" description="Helical" evidence="1">
    <location>
        <begin position="107"/>
        <end position="132"/>
    </location>
</feature>
<dbReference type="RefSeq" id="WP_377137583.1">
    <property type="nucleotide sequence ID" value="NZ_JBHSFI010000005.1"/>
</dbReference>
<feature type="transmembrane region" description="Helical" evidence="1">
    <location>
        <begin position="153"/>
        <end position="173"/>
    </location>
</feature>
<protein>
    <submittedName>
        <fullName evidence="2">YesL family protein</fullName>
    </submittedName>
</protein>
<evidence type="ECO:0000256" key="1">
    <source>
        <dbReference type="SAM" id="Phobius"/>
    </source>
</evidence>
<feature type="transmembrane region" description="Helical" evidence="1">
    <location>
        <begin position="179"/>
        <end position="199"/>
    </location>
</feature>
<evidence type="ECO:0000313" key="3">
    <source>
        <dbReference type="Proteomes" id="UP001596011"/>
    </source>
</evidence>
<keyword evidence="3" id="KW-1185">Reference proteome</keyword>
<feature type="transmembrane region" description="Helical" evidence="1">
    <location>
        <begin position="22"/>
        <end position="45"/>
    </location>
</feature>
<dbReference type="Pfam" id="PF04854">
    <property type="entry name" value="DUF624"/>
    <property type="match status" value="1"/>
</dbReference>
<sequence length="221" mass="24313">MSKIFHPDSPLLRFLDKVADVMILNLVFIATAIPVVTLGAALTALNYTAMKIVSGESTSVAGDYLRSFRTNFKQATLLGLAVVGLALVLAAWYVVVDNLDVPIIVRIVLLVVFYLVAFRFVLAMLYVFPYNATFENTVLEVLNNSRLMSLRHLFGSLAIAAVTALPVVITVFYPRVAVYGLLWFLIGFAGIAVVNAVLFTRIFRTYITEPTTEPAESEGTR</sequence>
<dbReference type="EMBL" id="JBHSFI010000005">
    <property type="protein sequence ID" value="MFC4630152.1"/>
    <property type="molecule type" value="Genomic_DNA"/>
</dbReference>
<proteinExistence type="predicted"/>
<reference evidence="3" key="1">
    <citation type="journal article" date="2019" name="Int. J. Syst. Evol. Microbiol.">
        <title>The Global Catalogue of Microorganisms (GCM) 10K type strain sequencing project: providing services to taxonomists for standard genome sequencing and annotation.</title>
        <authorList>
            <consortium name="The Broad Institute Genomics Platform"/>
            <consortium name="The Broad Institute Genome Sequencing Center for Infectious Disease"/>
            <person name="Wu L."/>
            <person name="Ma J."/>
        </authorList>
    </citation>
    <scope>NUCLEOTIDE SEQUENCE [LARGE SCALE GENOMIC DNA]</scope>
    <source>
        <strain evidence="3">CCUG 42722</strain>
    </source>
</reference>
<keyword evidence="1" id="KW-0472">Membrane</keyword>
<dbReference type="Proteomes" id="UP001596011">
    <property type="component" value="Unassembled WGS sequence"/>
</dbReference>
<keyword evidence="1" id="KW-0812">Transmembrane</keyword>
<accession>A0ABV9HIQ0</accession>
<evidence type="ECO:0000313" key="2">
    <source>
        <dbReference type="EMBL" id="MFC4630152.1"/>
    </source>
</evidence>
<dbReference type="InterPro" id="IPR006938">
    <property type="entry name" value="DUF624"/>
</dbReference>
<keyword evidence="1" id="KW-1133">Transmembrane helix</keyword>
<comment type="caution">
    <text evidence="2">The sequence shown here is derived from an EMBL/GenBank/DDBJ whole genome shotgun (WGS) entry which is preliminary data.</text>
</comment>